<keyword evidence="2" id="KW-1185">Reference proteome</keyword>
<gene>
    <name evidence="1" type="ORF">DPEC_G00062750</name>
</gene>
<evidence type="ECO:0000313" key="2">
    <source>
        <dbReference type="Proteomes" id="UP001157502"/>
    </source>
</evidence>
<dbReference type="Proteomes" id="UP001157502">
    <property type="component" value="Chromosome 5"/>
</dbReference>
<accession>A0ACC2H7L3</accession>
<name>A0ACC2H7L3_DALPE</name>
<sequence>MTHISKDKRLHGEKLEEIRNYLCYLKKAITLEMLNEFTLCLLAIMVFVILVIVCFCIHMRKGPNDPVIPGGVIGSIIHYPPLNSETRPSPRARRDRNL</sequence>
<proteinExistence type="predicted"/>
<evidence type="ECO:0000313" key="1">
    <source>
        <dbReference type="EMBL" id="KAJ8011868.1"/>
    </source>
</evidence>
<comment type="caution">
    <text evidence="1">The sequence shown here is derived from an EMBL/GenBank/DDBJ whole genome shotgun (WGS) entry which is preliminary data.</text>
</comment>
<protein>
    <submittedName>
        <fullName evidence="1">Uncharacterized protein</fullName>
    </submittedName>
</protein>
<dbReference type="EMBL" id="CM055732">
    <property type="protein sequence ID" value="KAJ8011868.1"/>
    <property type="molecule type" value="Genomic_DNA"/>
</dbReference>
<organism evidence="1 2">
    <name type="scientific">Dallia pectoralis</name>
    <name type="common">Alaska blackfish</name>
    <dbReference type="NCBI Taxonomy" id="75939"/>
    <lineage>
        <taxon>Eukaryota</taxon>
        <taxon>Metazoa</taxon>
        <taxon>Chordata</taxon>
        <taxon>Craniata</taxon>
        <taxon>Vertebrata</taxon>
        <taxon>Euteleostomi</taxon>
        <taxon>Actinopterygii</taxon>
        <taxon>Neopterygii</taxon>
        <taxon>Teleostei</taxon>
        <taxon>Protacanthopterygii</taxon>
        <taxon>Esociformes</taxon>
        <taxon>Umbridae</taxon>
        <taxon>Dallia</taxon>
    </lineage>
</organism>
<reference evidence="1" key="1">
    <citation type="submission" date="2021-05" db="EMBL/GenBank/DDBJ databases">
        <authorList>
            <person name="Pan Q."/>
            <person name="Jouanno E."/>
            <person name="Zahm M."/>
            <person name="Klopp C."/>
            <person name="Cabau C."/>
            <person name="Louis A."/>
            <person name="Berthelot C."/>
            <person name="Parey E."/>
            <person name="Roest Crollius H."/>
            <person name="Montfort J."/>
            <person name="Robinson-Rechavi M."/>
            <person name="Bouchez O."/>
            <person name="Lampietro C."/>
            <person name="Lopez Roques C."/>
            <person name="Donnadieu C."/>
            <person name="Postlethwait J."/>
            <person name="Bobe J."/>
            <person name="Dillon D."/>
            <person name="Chandos A."/>
            <person name="von Hippel F."/>
            <person name="Guiguen Y."/>
        </authorList>
    </citation>
    <scope>NUCLEOTIDE SEQUENCE</scope>
    <source>
        <tissue evidence="1">Blood</tissue>
    </source>
</reference>